<name>A0A3E1KLU7_9XANT</name>
<keyword evidence="4" id="KW-0808">Transferase</keyword>
<dbReference type="SUPFAM" id="SSF53448">
    <property type="entry name" value="Nucleotide-diphospho-sugar transferases"/>
    <property type="match status" value="1"/>
</dbReference>
<dbReference type="Pfam" id="PF00535">
    <property type="entry name" value="Glycos_transf_2"/>
    <property type="match status" value="1"/>
</dbReference>
<dbReference type="PANTHER" id="PTHR43630">
    <property type="entry name" value="POLY-BETA-1,6-N-ACETYL-D-GLUCOSAMINE SYNTHASE"/>
    <property type="match status" value="1"/>
</dbReference>
<keyword evidence="6" id="KW-1185">Reference proteome</keyword>
<reference evidence="4 5" key="1">
    <citation type="submission" date="2018-08" db="EMBL/GenBank/DDBJ databases">
        <title>Genome sequencing of X. nasturtii WHRI 8984.</title>
        <authorList>
            <person name="Studholme D.J."/>
            <person name="Mchugh J."/>
            <person name="Vicente J."/>
        </authorList>
    </citation>
    <scope>NUCLEOTIDE SEQUENCE [LARGE SCALE GENOMIC DNA]</scope>
    <source>
        <strain evidence="4 5">WHRI 8984</strain>
    </source>
</reference>
<protein>
    <submittedName>
        <fullName evidence="4">Glycosyltransferase family 2 protein</fullName>
    </submittedName>
</protein>
<evidence type="ECO:0000313" key="4">
    <source>
        <dbReference type="EMBL" id="RFF39762.1"/>
    </source>
</evidence>
<dbReference type="AlphaFoldDB" id="A0A3E1KLU7"/>
<proteinExistence type="inferred from homology"/>
<evidence type="ECO:0000313" key="6">
    <source>
        <dbReference type="Proteomes" id="UP001167357"/>
    </source>
</evidence>
<dbReference type="GeneID" id="97213241"/>
<evidence type="ECO:0000259" key="2">
    <source>
        <dbReference type="Pfam" id="PF00535"/>
    </source>
</evidence>
<evidence type="ECO:0000256" key="1">
    <source>
        <dbReference type="ARBA" id="ARBA00038494"/>
    </source>
</evidence>
<sequence length="274" mass="31121">MSSSTAPDERPRICACIITFNEADRLRDCLTSLAFCDEIVVVDSGSTDATAAIASEHGARVLQRAFDGYRSQKAFCVAQASHDWVLCLDADERISDELRAAIIAARDGGFATAAGYRFARLSDYFGRFLRHGNAYPDRVLRLFDRRRGGWRGKREIHEAASVDGAVATLAGDLIHYPYRSLMQQLAKTQRYAQMMAEHEHARGKRATWSKLVLAPAWRFWRGYLLRGGFRDGWHGLIYAYVRANYVRQKTIMLWLLQHNQPVQDPPRVPEQRGE</sequence>
<reference evidence="3" key="2">
    <citation type="submission" date="2022-04" db="EMBL/GenBank/DDBJ databases">
        <title>Genomic comparison of 19 strains of Xanthomonas nasturtii, a newly emerging watercress pathogen.</title>
        <authorList>
            <person name="Harrison J."/>
            <person name="Greer S."/>
            <person name="Hussain R."/>
            <person name="Lascelles D."/>
            <person name="Roberts M."/>
            <person name="Carter B."/>
            <person name="Bryning A."/>
            <person name="Carroll S."/>
            <person name="Aspin A."/>
            <person name="Cruz L."/>
            <person name="Cruz J."/>
            <person name="Grant M."/>
            <person name="Vicente J."/>
            <person name="Studholme D.J."/>
        </authorList>
    </citation>
    <scope>NUCLEOTIDE SEQUENCE</scope>
    <source>
        <strain evidence="3">10016B</strain>
    </source>
</reference>
<comment type="caution">
    <text evidence="4">The sequence shown here is derived from an EMBL/GenBank/DDBJ whole genome shotgun (WGS) entry which is preliminary data.</text>
</comment>
<dbReference type="CDD" id="cd02511">
    <property type="entry name" value="Beta4Glucosyltransferase"/>
    <property type="match status" value="1"/>
</dbReference>
<dbReference type="STRING" id="1843581.A7D16_09220"/>
<evidence type="ECO:0000313" key="5">
    <source>
        <dbReference type="Proteomes" id="UP000259570"/>
    </source>
</evidence>
<gene>
    <name evidence="4" type="ORF">DZD52_08655</name>
    <name evidence="3" type="ORF">M3O51_07035</name>
</gene>
<dbReference type="EMBL" id="QUZM01000013">
    <property type="protein sequence ID" value="RFF39762.1"/>
    <property type="molecule type" value="Genomic_DNA"/>
</dbReference>
<dbReference type="InterPro" id="IPR001173">
    <property type="entry name" value="Glyco_trans_2-like"/>
</dbReference>
<dbReference type="Proteomes" id="UP000259570">
    <property type="component" value="Unassembled WGS sequence"/>
</dbReference>
<accession>A0A3E1KLU7</accession>
<dbReference type="Gene3D" id="3.90.550.10">
    <property type="entry name" value="Spore Coat Polysaccharide Biosynthesis Protein SpsA, Chain A"/>
    <property type="match status" value="1"/>
</dbReference>
<feature type="domain" description="Glycosyltransferase 2-like" evidence="2">
    <location>
        <begin position="15"/>
        <end position="133"/>
    </location>
</feature>
<dbReference type="GO" id="GO:0016740">
    <property type="term" value="F:transferase activity"/>
    <property type="evidence" value="ECO:0007669"/>
    <property type="project" value="UniProtKB-KW"/>
</dbReference>
<dbReference type="PANTHER" id="PTHR43630:SF2">
    <property type="entry name" value="GLYCOSYLTRANSFERASE"/>
    <property type="match status" value="1"/>
</dbReference>
<evidence type="ECO:0000313" key="3">
    <source>
        <dbReference type="EMBL" id="MCL1551079.1"/>
    </source>
</evidence>
<dbReference type="OrthoDB" id="9815923at2"/>
<organism evidence="4 5">
    <name type="scientific">Xanthomonas nasturtii</name>
    <dbReference type="NCBI Taxonomy" id="1843581"/>
    <lineage>
        <taxon>Bacteria</taxon>
        <taxon>Pseudomonadati</taxon>
        <taxon>Pseudomonadota</taxon>
        <taxon>Gammaproteobacteria</taxon>
        <taxon>Lysobacterales</taxon>
        <taxon>Lysobacteraceae</taxon>
        <taxon>Xanthomonas</taxon>
    </lineage>
</organism>
<dbReference type="EMBL" id="JAMBED010000011">
    <property type="protein sequence ID" value="MCL1551079.1"/>
    <property type="molecule type" value="Genomic_DNA"/>
</dbReference>
<dbReference type="RefSeq" id="WP_116905609.1">
    <property type="nucleotide sequence ID" value="NZ_CP142084.2"/>
</dbReference>
<dbReference type="InterPro" id="IPR029044">
    <property type="entry name" value="Nucleotide-diphossugar_trans"/>
</dbReference>
<dbReference type="Proteomes" id="UP001167357">
    <property type="component" value="Unassembled WGS sequence"/>
</dbReference>
<comment type="similarity">
    <text evidence="1">Belongs to the glycosyltransferase 2 family. WaaE/KdtX subfamily.</text>
</comment>